<dbReference type="InterPro" id="IPR032879">
    <property type="entry name" value="FixG_C"/>
</dbReference>
<keyword evidence="6" id="KW-0411">Iron-sulfur</keyword>
<dbReference type="Gene3D" id="2.60.40.10">
    <property type="entry name" value="Immunoglobulins"/>
    <property type="match status" value="1"/>
</dbReference>
<feature type="transmembrane region" description="Helical" evidence="8">
    <location>
        <begin position="111"/>
        <end position="132"/>
    </location>
</feature>
<dbReference type="InterPro" id="IPR051684">
    <property type="entry name" value="Electron_Trans/Redox"/>
</dbReference>
<sequence>MSLSTHPGSTQPGSTQPGSTRPGQAPLPHGTDHDEPVRHLFVNRPKVYPADVRGTFRRLKWAVLVLLLAVYYVTPWIRWERGPGIPDQAVLVDMVGRRAYFFWIEIWPQEVYYLTGLLIIGAFAIFFATTMFGRVWCGYACPQTVWSDLFMWVERRIEGARTERIRLDKAPWTRAKLAKKVLKHAVWLVIALLTGGAWIFYFNDAPTLVADALRGEVGSGVLLFTGIFAFTTYFFAGWAREQICIYVCPWRSYQSAMVDEDTFLVTYEDWRGEGRAPLRKSQSWEERKAAGLGDCIDCKLCVHVCPTGTDIRKGQQISCIGCGLCVDACNEVMAQIGRPGDLIQFDTQSNQIAKIEGTAARVRLVRPRTILYSLIMLTVAGLMATALVLRPTLDVSVLRDRAPLFVTLSGGDVQNAYTVKILNKTHGNRSYEVTVEGLPGVRLSVAGAAEGSAGTAAGTPGGNDRLTLDAAPDSVATYRVFARQPADRVKPGSVDVTVVARDLTTGEIGRHRSVFIAP</sequence>
<dbReference type="Pfam" id="PF11614">
    <property type="entry name" value="FixG_C"/>
    <property type="match status" value="1"/>
</dbReference>
<evidence type="ECO:0000256" key="4">
    <source>
        <dbReference type="ARBA" id="ARBA00022982"/>
    </source>
</evidence>
<dbReference type="GO" id="GO:0005886">
    <property type="term" value="C:plasma membrane"/>
    <property type="evidence" value="ECO:0007669"/>
    <property type="project" value="TreeGrafter"/>
</dbReference>
<organism evidence="10 11">
    <name type="scientific">Azospirillum thermophilum</name>
    <dbReference type="NCBI Taxonomy" id="2202148"/>
    <lineage>
        <taxon>Bacteria</taxon>
        <taxon>Pseudomonadati</taxon>
        <taxon>Pseudomonadota</taxon>
        <taxon>Alphaproteobacteria</taxon>
        <taxon>Rhodospirillales</taxon>
        <taxon>Azospirillaceae</taxon>
        <taxon>Azospirillum</taxon>
    </lineage>
</organism>
<evidence type="ECO:0000256" key="5">
    <source>
        <dbReference type="ARBA" id="ARBA00023004"/>
    </source>
</evidence>
<feature type="compositionally biased region" description="Polar residues" evidence="7">
    <location>
        <begin position="1"/>
        <end position="22"/>
    </location>
</feature>
<keyword evidence="5" id="KW-0408">Iron</keyword>
<dbReference type="KEGG" id="azz:DEW08_14565"/>
<feature type="transmembrane region" description="Helical" evidence="8">
    <location>
        <begin position="184"/>
        <end position="202"/>
    </location>
</feature>
<dbReference type="GO" id="GO:0051539">
    <property type="term" value="F:4 iron, 4 sulfur cluster binding"/>
    <property type="evidence" value="ECO:0007669"/>
    <property type="project" value="UniProtKB-KW"/>
</dbReference>
<keyword evidence="8" id="KW-0812">Transmembrane</keyword>
<dbReference type="InterPro" id="IPR017896">
    <property type="entry name" value="4Fe4S_Fe-S-bd"/>
</dbReference>
<name>A0A2S2CS34_9PROT</name>
<dbReference type="Pfam" id="PF13746">
    <property type="entry name" value="Fer4_18"/>
    <property type="match status" value="1"/>
</dbReference>
<keyword evidence="1" id="KW-0813">Transport</keyword>
<feature type="domain" description="4Fe-4S ferredoxin-type" evidence="9">
    <location>
        <begin position="286"/>
        <end position="315"/>
    </location>
</feature>
<feature type="transmembrane region" description="Helical" evidence="8">
    <location>
        <begin position="61"/>
        <end position="79"/>
    </location>
</feature>
<dbReference type="InterPro" id="IPR014116">
    <property type="entry name" value="Cyt_c_oxidase_cbb3_FixG"/>
</dbReference>
<evidence type="ECO:0000313" key="11">
    <source>
        <dbReference type="Proteomes" id="UP000245629"/>
    </source>
</evidence>
<dbReference type="Pfam" id="PF12801">
    <property type="entry name" value="Fer4_5"/>
    <property type="match status" value="1"/>
</dbReference>
<feature type="transmembrane region" description="Helical" evidence="8">
    <location>
        <begin position="217"/>
        <end position="236"/>
    </location>
</feature>
<dbReference type="SUPFAM" id="SSF54862">
    <property type="entry name" value="4Fe-4S ferredoxins"/>
    <property type="match status" value="1"/>
</dbReference>
<keyword evidence="8" id="KW-1133">Transmembrane helix</keyword>
<dbReference type="NCBIfam" id="TIGR02745">
    <property type="entry name" value="ccoG_rdxA_fixG"/>
    <property type="match status" value="1"/>
</dbReference>
<evidence type="ECO:0000256" key="2">
    <source>
        <dbReference type="ARBA" id="ARBA00022485"/>
    </source>
</evidence>
<accession>A0A2S2CS34</accession>
<dbReference type="Proteomes" id="UP000245629">
    <property type="component" value="Chromosome 2"/>
</dbReference>
<dbReference type="OrthoDB" id="9811700at2"/>
<evidence type="ECO:0000256" key="1">
    <source>
        <dbReference type="ARBA" id="ARBA00022448"/>
    </source>
</evidence>
<dbReference type="GO" id="GO:0046872">
    <property type="term" value="F:metal ion binding"/>
    <property type="evidence" value="ECO:0007669"/>
    <property type="project" value="UniProtKB-KW"/>
</dbReference>
<dbReference type="RefSeq" id="WP_109328246.1">
    <property type="nucleotide sequence ID" value="NZ_CP029353.1"/>
</dbReference>
<keyword evidence="11" id="KW-1185">Reference proteome</keyword>
<dbReference type="PANTHER" id="PTHR30176:SF3">
    <property type="entry name" value="FERREDOXIN-TYPE PROTEIN NAPH"/>
    <property type="match status" value="1"/>
</dbReference>
<evidence type="ECO:0000256" key="3">
    <source>
        <dbReference type="ARBA" id="ARBA00022723"/>
    </source>
</evidence>
<dbReference type="AlphaFoldDB" id="A0A2S2CS34"/>
<dbReference type="PANTHER" id="PTHR30176">
    <property type="entry name" value="FERREDOXIN-TYPE PROTEIN NAPH"/>
    <property type="match status" value="1"/>
</dbReference>
<evidence type="ECO:0000256" key="6">
    <source>
        <dbReference type="ARBA" id="ARBA00023014"/>
    </source>
</evidence>
<dbReference type="InterPro" id="IPR013783">
    <property type="entry name" value="Ig-like_fold"/>
</dbReference>
<feature type="transmembrane region" description="Helical" evidence="8">
    <location>
        <begin position="370"/>
        <end position="389"/>
    </location>
</feature>
<keyword evidence="2" id="KW-0004">4Fe-4S</keyword>
<keyword evidence="3" id="KW-0479">Metal-binding</keyword>
<keyword evidence="8" id="KW-0472">Membrane</keyword>
<reference evidence="11" key="1">
    <citation type="submission" date="2018-05" db="EMBL/GenBank/DDBJ databases">
        <title>Azospirillum thermophila sp. nov., a novel isolated from hot spring.</title>
        <authorList>
            <person name="Zhao Z."/>
        </authorList>
    </citation>
    <scope>NUCLEOTIDE SEQUENCE [LARGE SCALE GENOMIC DNA]</scope>
    <source>
        <strain evidence="11">CFH 70021</strain>
    </source>
</reference>
<dbReference type="PROSITE" id="PS51379">
    <property type="entry name" value="4FE4S_FER_2"/>
    <property type="match status" value="1"/>
</dbReference>
<evidence type="ECO:0000256" key="8">
    <source>
        <dbReference type="SAM" id="Phobius"/>
    </source>
</evidence>
<protein>
    <submittedName>
        <fullName evidence="10">Cytochrome c oxidase accessory protein CcoG</fullName>
    </submittedName>
</protein>
<evidence type="ECO:0000313" key="10">
    <source>
        <dbReference type="EMBL" id="AWK87279.1"/>
    </source>
</evidence>
<dbReference type="InterPro" id="IPR017900">
    <property type="entry name" value="4Fe4S_Fe_S_CS"/>
</dbReference>
<dbReference type="EMBL" id="CP029353">
    <property type="protein sequence ID" value="AWK87279.1"/>
    <property type="molecule type" value="Genomic_DNA"/>
</dbReference>
<gene>
    <name evidence="10" type="primary">ccoG</name>
    <name evidence="10" type="ORF">DEW08_14565</name>
</gene>
<evidence type="ECO:0000259" key="9">
    <source>
        <dbReference type="PROSITE" id="PS51379"/>
    </source>
</evidence>
<keyword evidence="4" id="KW-0249">Electron transport</keyword>
<proteinExistence type="predicted"/>
<evidence type="ECO:0000256" key="7">
    <source>
        <dbReference type="SAM" id="MobiDB-lite"/>
    </source>
</evidence>
<feature type="region of interest" description="Disordered" evidence="7">
    <location>
        <begin position="1"/>
        <end position="29"/>
    </location>
</feature>
<dbReference type="PROSITE" id="PS00198">
    <property type="entry name" value="4FE4S_FER_1"/>
    <property type="match status" value="1"/>
</dbReference>